<dbReference type="SUPFAM" id="SSF55729">
    <property type="entry name" value="Acyl-CoA N-acyltransferases (Nat)"/>
    <property type="match status" value="1"/>
</dbReference>
<keyword evidence="5" id="KW-1185">Reference proteome</keyword>
<organism evidence="4 5">
    <name type="scientific">Streptomyces odorifer</name>
    <dbReference type="NCBI Taxonomy" id="53450"/>
    <lineage>
        <taxon>Bacteria</taxon>
        <taxon>Bacillati</taxon>
        <taxon>Actinomycetota</taxon>
        <taxon>Actinomycetes</taxon>
        <taxon>Kitasatosporales</taxon>
        <taxon>Streptomycetaceae</taxon>
        <taxon>Streptomyces</taxon>
        <taxon>Streptomyces albidoflavus group</taxon>
    </lineage>
</organism>
<accession>A0A7Y6F2F9</accession>
<dbReference type="Proteomes" id="UP000540128">
    <property type="component" value="Unassembled WGS sequence"/>
</dbReference>
<evidence type="ECO:0000256" key="1">
    <source>
        <dbReference type="ARBA" id="ARBA00022679"/>
    </source>
</evidence>
<dbReference type="AlphaFoldDB" id="A0A7Y6F2F9"/>
<keyword evidence="2" id="KW-0012">Acyltransferase</keyword>
<dbReference type="InterPro" id="IPR016181">
    <property type="entry name" value="Acyl_CoA_acyltransferase"/>
</dbReference>
<feature type="domain" description="N-acetyltransferase" evidence="3">
    <location>
        <begin position="8"/>
        <end position="143"/>
    </location>
</feature>
<evidence type="ECO:0000256" key="2">
    <source>
        <dbReference type="ARBA" id="ARBA00023315"/>
    </source>
</evidence>
<name>A0A7Y6F2F9_9ACTN</name>
<dbReference type="Gene3D" id="3.40.630.30">
    <property type="match status" value="1"/>
</dbReference>
<dbReference type="PROSITE" id="PS51186">
    <property type="entry name" value="GNAT"/>
    <property type="match status" value="1"/>
</dbReference>
<dbReference type="PANTHER" id="PTHR43877:SF2">
    <property type="entry name" value="AMINOALKYLPHOSPHONATE N-ACETYLTRANSFERASE-RELATED"/>
    <property type="match status" value="1"/>
</dbReference>
<dbReference type="InterPro" id="IPR050832">
    <property type="entry name" value="Bact_Acetyltransf"/>
</dbReference>
<protein>
    <submittedName>
        <fullName evidence="4">GNAT family N-acetyltransferase</fullName>
    </submittedName>
</protein>
<evidence type="ECO:0000313" key="5">
    <source>
        <dbReference type="Proteomes" id="UP000540128"/>
    </source>
</evidence>
<comment type="caution">
    <text evidence="4">The sequence shown here is derived from an EMBL/GenBank/DDBJ whole genome shotgun (WGS) entry which is preliminary data.</text>
</comment>
<sequence length="143" mass="15328">MTQPSPPPDIRPARSVAELLAASPLFDAPVHPSHALDFLGREGHHLFLAYADGEPVGFISGVETTHPDKGPEMLLYELGVAPAHRRLGIGRALIEALAEVARERGCRGMWVGVEPGNRAALAAYRSAGAVNEGRFAMLGWELE</sequence>
<dbReference type="InterPro" id="IPR000182">
    <property type="entry name" value="GNAT_dom"/>
</dbReference>
<dbReference type="CDD" id="cd04301">
    <property type="entry name" value="NAT_SF"/>
    <property type="match status" value="1"/>
</dbReference>
<dbReference type="Pfam" id="PF00583">
    <property type="entry name" value="Acetyltransf_1"/>
    <property type="match status" value="1"/>
</dbReference>
<gene>
    <name evidence="4" type="ORF">G6W59_15545</name>
</gene>
<evidence type="ECO:0000313" key="4">
    <source>
        <dbReference type="EMBL" id="NUV29712.1"/>
    </source>
</evidence>
<dbReference type="RefSeq" id="WP_030697284.1">
    <property type="nucleotide sequence ID" value="NZ_JAANNT010000011.1"/>
</dbReference>
<proteinExistence type="predicted"/>
<dbReference type="EMBL" id="JAANNT010000011">
    <property type="protein sequence ID" value="NUV29712.1"/>
    <property type="molecule type" value="Genomic_DNA"/>
</dbReference>
<evidence type="ECO:0000259" key="3">
    <source>
        <dbReference type="PROSITE" id="PS51186"/>
    </source>
</evidence>
<dbReference type="PANTHER" id="PTHR43877">
    <property type="entry name" value="AMINOALKYLPHOSPHONATE N-ACETYLTRANSFERASE-RELATED-RELATED"/>
    <property type="match status" value="1"/>
</dbReference>
<dbReference type="GO" id="GO:0016747">
    <property type="term" value="F:acyltransferase activity, transferring groups other than amino-acyl groups"/>
    <property type="evidence" value="ECO:0007669"/>
    <property type="project" value="InterPro"/>
</dbReference>
<reference evidence="4 5" key="1">
    <citation type="submission" date="2020-03" db="EMBL/GenBank/DDBJ databases">
        <title>Complete genome sequence of sixteen Streptomyces strains facilitates identification of candidate genes involved in plant growth-promotion in grain legumes and cereals.</title>
        <authorList>
            <person name="Gopalakrishnan S."/>
            <person name="Thakur V."/>
            <person name="Saxena R."/>
            <person name="Vadlamudi S."/>
            <person name="Purohit S."/>
            <person name="Kumar V."/>
            <person name="Rathore A."/>
            <person name="Chitikineni A."/>
            <person name="Varshney R.K."/>
        </authorList>
    </citation>
    <scope>NUCLEOTIDE SEQUENCE [LARGE SCALE GENOMIC DNA]</scope>
    <source>
        <strain evidence="4 5">KAI-180</strain>
    </source>
</reference>
<keyword evidence="1 4" id="KW-0808">Transferase</keyword>